<evidence type="ECO:0000313" key="2">
    <source>
        <dbReference type="EMBL" id="BBJ52890.1"/>
    </source>
</evidence>
<protein>
    <submittedName>
        <fullName evidence="2">Uncharacterized protein</fullName>
    </submittedName>
</protein>
<dbReference type="EMBL" id="AP019621">
    <property type="protein sequence ID" value="BBJ52890.1"/>
    <property type="molecule type" value="Genomic_DNA"/>
</dbReference>
<feature type="compositionally biased region" description="Pro residues" evidence="1">
    <location>
        <begin position="66"/>
        <end position="81"/>
    </location>
</feature>
<accession>A0A499VJ31</accession>
<reference evidence="2" key="1">
    <citation type="submission" date="2019-04" db="EMBL/GenBank/DDBJ databases">
        <title>Draft genome sequences of Streptomyces avermitilis MC3.</title>
        <authorList>
            <person name="Komaki H."/>
            <person name="Tamura T."/>
            <person name="Hosoyama A."/>
        </authorList>
    </citation>
    <scope>NUCLEOTIDE SEQUENCE</scope>
    <source>
        <strain evidence="2">MC3</strain>
    </source>
</reference>
<evidence type="ECO:0000256" key="1">
    <source>
        <dbReference type="SAM" id="MobiDB-lite"/>
    </source>
</evidence>
<feature type="compositionally biased region" description="Pro residues" evidence="1">
    <location>
        <begin position="88"/>
        <end position="106"/>
    </location>
</feature>
<organism evidence="2">
    <name type="scientific">Streptomyces avermitilis</name>
    <dbReference type="NCBI Taxonomy" id="33903"/>
    <lineage>
        <taxon>Bacteria</taxon>
        <taxon>Bacillati</taxon>
        <taxon>Actinomycetota</taxon>
        <taxon>Actinomycetes</taxon>
        <taxon>Kitasatosporales</taxon>
        <taxon>Streptomycetaceae</taxon>
        <taxon>Streptomyces</taxon>
    </lineage>
</organism>
<proteinExistence type="predicted"/>
<gene>
    <name evidence="2" type="ORF">SAVMC3_55190</name>
</gene>
<name>A0A499VJ31_STRAX</name>
<feature type="region of interest" description="Disordered" evidence="1">
    <location>
        <begin position="46"/>
        <end position="129"/>
    </location>
</feature>
<dbReference type="AlphaFoldDB" id="A0A499VJ31"/>
<sequence>MAERLAPQGAARLVTGGWLPGPLVEQVSRSAVQLLNLDVAGAAEAVPSGPVEFSTPSVRPPTGVFGPPPDLATPAYMPAPRPAEAQPRPEPQPQPQPQPQSQPPAQPQDAVPGVPLAVAPSPGRPAGSR</sequence>